<keyword evidence="2" id="KW-1185">Reference proteome</keyword>
<dbReference type="EMBL" id="VWPH01000004">
    <property type="protein sequence ID" value="KAA5835055.1"/>
    <property type="molecule type" value="Genomic_DNA"/>
</dbReference>
<accession>A0A5M7C9Q4</accession>
<name>A0A5M7C9Q4_SACHI</name>
<evidence type="ECO:0000313" key="2">
    <source>
        <dbReference type="Proteomes" id="UP000323946"/>
    </source>
</evidence>
<dbReference type="OrthoDB" id="4178485at2"/>
<dbReference type="AlphaFoldDB" id="A0A5M7C9Q4"/>
<protein>
    <submittedName>
        <fullName evidence="1">Uncharacterized protein</fullName>
    </submittedName>
</protein>
<dbReference type="RefSeq" id="WP_150066251.1">
    <property type="nucleotide sequence ID" value="NZ_VWPH01000004.1"/>
</dbReference>
<organism evidence="1 2">
    <name type="scientific">Saccharopolyspora hirsuta</name>
    <dbReference type="NCBI Taxonomy" id="1837"/>
    <lineage>
        <taxon>Bacteria</taxon>
        <taxon>Bacillati</taxon>
        <taxon>Actinomycetota</taxon>
        <taxon>Actinomycetes</taxon>
        <taxon>Pseudonocardiales</taxon>
        <taxon>Pseudonocardiaceae</taxon>
        <taxon>Saccharopolyspora</taxon>
    </lineage>
</organism>
<reference evidence="1 2" key="1">
    <citation type="submission" date="2019-09" db="EMBL/GenBank/DDBJ databases">
        <title>Draft genome sequence of the thermophilic Saccharopolyspora hirsuta VKM Ac-666T.</title>
        <authorList>
            <person name="Lobastova T.G."/>
            <person name="Fokina V."/>
            <person name="Bragin E.Y."/>
            <person name="Shtratnikova V.Y."/>
            <person name="Starodumova I.P."/>
            <person name="Tarlachkov S.V."/>
            <person name="Donova M.V."/>
        </authorList>
    </citation>
    <scope>NUCLEOTIDE SEQUENCE [LARGE SCALE GENOMIC DNA]</scope>
    <source>
        <strain evidence="1 2">VKM Ac-666</strain>
    </source>
</reference>
<sequence>MRFDSDFEEKVKQAQIKQGWGGALPGPLLVAWESLVEQCECGYGDNFDELMQDFQNRQRIDIVLEDEDLDAHADMARFRECVKSLDDRFKRLQLDEPVFPLEKYPWWESYPLRIGKKGLAEDYLDMFGIRIEIVS</sequence>
<evidence type="ECO:0000313" key="1">
    <source>
        <dbReference type="EMBL" id="KAA5835055.1"/>
    </source>
</evidence>
<comment type="caution">
    <text evidence="1">The sequence shown here is derived from an EMBL/GenBank/DDBJ whole genome shotgun (WGS) entry which is preliminary data.</text>
</comment>
<proteinExistence type="predicted"/>
<gene>
    <name evidence="1" type="ORF">F1721_09655</name>
</gene>
<dbReference type="Proteomes" id="UP000323946">
    <property type="component" value="Unassembled WGS sequence"/>
</dbReference>